<feature type="region of interest" description="Disordered" evidence="1">
    <location>
        <begin position="245"/>
        <end position="303"/>
    </location>
</feature>
<comment type="caution">
    <text evidence="2">The sequence shown here is derived from an EMBL/GenBank/DDBJ whole genome shotgun (WGS) entry which is preliminary data.</text>
</comment>
<dbReference type="EMBL" id="LGRB01000019">
    <property type="protein sequence ID" value="OCT45778.1"/>
    <property type="molecule type" value="Genomic_DNA"/>
</dbReference>
<feature type="compositionally biased region" description="Low complexity" evidence="1">
    <location>
        <begin position="319"/>
        <end position="347"/>
    </location>
</feature>
<dbReference type="OrthoDB" id="4161823at2759"/>
<sequence>MAQPPTRRGTSLISCYCTCRHPPKNCQHAPSISSGRSNSSLGKDDPLYPTPGPRPGRVEREQWQRRRNSLSSQKAIYPHRYQWHDQRPRYASYNLQASPYSSTLRSVSEGHCLELSDRNSSMTSSQSSKTWATTPSTRPSTISSSRSRASSNPERGDLRREKPGEASATTAEIPDVPPLPTIPPPAWAPALHHAPLSADPTLRALSTGAASRPSLPHSRSSPDLLVQPLNIKKCESSALILSAATSATKNHADTKTARQPSPRKQSAPPMPSGPPPPSPRPPPPVFTAQPQPGKSAIPIIPTRAPGHSVAPVIARAQTGTSITSHSTSSSTATTTTTTTTPPSGSSSLRRPNPIRYRHYYHNQPYNGRDGLSQTHLPLQQYQHQRVWRHVPGGARDPSVYSASSYGTRTSPMTKS</sequence>
<dbReference type="STRING" id="86049.A0A1C1CBD0"/>
<feature type="compositionally biased region" description="Pro residues" evidence="1">
    <location>
        <begin position="175"/>
        <end position="187"/>
    </location>
</feature>
<dbReference type="AlphaFoldDB" id="A0A1C1CBD0"/>
<feature type="region of interest" description="Disordered" evidence="1">
    <location>
        <begin position="116"/>
        <end position="192"/>
    </location>
</feature>
<feature type="compositionally biased region" description="Low complexity" evidence="1">
    <location>
        <begin position="118"/>
        <end position="151"/>
    </location>
</feature>
<organism evidence="2 3">
    <name type="scientific">Cladophialophora carrionii</name>
    <dbReference type="NCBI Taxonomy" id="86049"/>
    <lineage>
        <taxon>Eukaryota</taxon>
        <taxon>Fungi</taxon>
        <taxon>Dikarya</taxon>
        <taxon>Ascomycota</taxon>
        <taxon>Pezizomycotina</taxon>
        <taxon>Eurotiomycetes</taxon>
        <taxon>Chaetothyriomycetidae</taxon>
        <taxon>Chaetothyriales</taxon>
        <taxon>Herpotrichiellaceae</taxon>
        <taxon>Cladophialophora</taxon>
    </lineage>
</organism>
<feature type="region of interest" description="Disordered" evidence="1">
    <location>
        <begin position="319"/>
        <end position="352"/>
    </location>
</feature>
<feature type="compositionally biased region" description="Basic and acidic residues" evidence="1">
    <location>
        <begin position="154"/>
        <end position="164"/>
    </location>
</feature>
<feature type="region of interest" description="Disordered" evidence="1">
    <location>
        <begin position="23"/>
        <end position="71"/>
    </location>
</feature>
<keyword evidence="3" id="KW-1185">Reference proteome</keyword>
<feature type="compositionally biased region" description="Pro residues" evidence="1">
    <location>
        <begin position="268"/>
        <end position="285"/>
    </location>
</feature>
<feature type="compositionally biased region" description="Low complexity" evidence="1">
    <location>
        <begin position="31"/>
        <end position="40"/>
    </location>
</feature>
<dbReference type="Proteomes" id="UP000094526">
    <property type="component" value="Unassembled WGS sequence"/>
</dbReference>
<protein>
    <submittedName>
        <fullName evidence="2">Uncharacterized protein</fullName>
    </submittedName>
</protein>
<evidence type="ECO:0000313" key="3">
    <source>
        <dbReference type="Proteomes" id="UP000094526"/>
    </source>
</evidence>
<dbReference type="VEuPathDB" id="FungiDB:G647_03670"/>
<proteinExistence type="predicted"/>
<name>A0A1C1CBD0_9EURO</name>
<feature type="compositionally biased region" description="Polar residues" evidence="1">
    <location>
        <begin position="400"/>
        <end position="415"/>
    </location>
</feature>
<feature type="region of interest" description="Disordered" evidence="1">
    <location>
        <begin position="391"/>
        <end position="415"/>
    </location>
</feature>
<reference evidence="3" key="1">
    <citation type="submission" date="2015-07" db="EMBL/GenBank/DDBJ databases">
        <authorList>
            <person name="Teixeira M.M."/>
            <person name="Souza R.C."/>
            <person name="Almeida L.G."/>
            <person name="Vicente V.A."/>
            <person name="de Hoog S."/>
            <person name="Bocca A.L."/>
            <person name="de Almeida S.R."/>
            <person name="Vasconcelos A.T."/>
            <person name="Felipe M.S."/>
        </authorList>
    </citation>
    <scope>NUCLEOTIDE SEQUENCE [LARGE SCALE GENOMIC DNA]</scope>
    <source>
        <strain evidence="3">KSF</strain>
    </source>
</reference>
<accession>A0A1C1CBD0</accession>
<dbReference type="VEuPathDB" id="FungiDB:CLCR_01590"/>
<gene>
    <name evidence="2" type="ORF">CLCR_01590</name>
</gene>
<evidence type="ECO:0000256" key="1">
    <source>
        <dbReference type="SAM" id="MobiDB-lite"/>
    </source>
</evidence>
<evidence type="ECO:0000313" key="2">
    <source>
        <dbReference type="EMBL" id="OCT45778.1"/>
    </source>
</evidence>